<keyword evidence="2" id="KW-1185">Reference proteome</keyword>
<organism evidence="1 2">
    <name type="scientific">Dreissena polymorpha</name>
    <name type="common">Zebra mussel</name>
    <name type="synonym">Mytilus polymorpha</name>
    <dbReference type="NCBI Taxonomy" id="45954"/>
    <lineage>
        <taxon>Eukaryota</taxon>
        <taxon>Metazoa</taxon>
        <taxon>Spiralia</taxon>
        <taxon>Lophotrochozoa</taxon>
        <taxon>Mollusca</taxon>
        <taxon>Bivalvia</taxon>
        <taxon>Autobranchia</taxon>
        <taxon>Heteroconchia</taxon>
        <taxon>Euheterodonta</taxon>
        <taxon>Imparidentia</taxon>
        <taxon>Neoheterodontei</taxon>
        <taxon>Myida</taxon>
        <taxon>Dreissenoidea</taxon>
        <taxon>Dreissenidae</taxon>
        <taxon>Dreissena</taxon>
    </lineage>
</organism>
<dbReference type="AlphaFoldDB" id="A0A9D4FM46"/>
<evidence type="ECO:0000313" key="1">
    <source>
        <dbReference type="EMBL" id="KAH3799286.1"/>
    </source>
</evidence>
<proteinExistence type="predicted"/>
<accession>A0A9D4FM46</accession>
<dbReference type="EMBL" id="JAIWYP010000007">
    <property type="protein sequence ID" value="KAH3799286.1"/>
    <property type="molecule type" value="Genomic_DNA"/>
</dbReference>
<comment type="caution">
    <text evidence="1">The sequence shown here is derived from an EMBL/GenBank/DDBJ whole genome shotgun (WGS) entry which is preliminary data.</text>
</comment>
<protein>
    <submittedName>
        <fullName evidence="1">Uncharacterized protein</fullName>
    </submittedName>
</protein>
<dbReference type="Proteomes" id="UP000828390">
    <property type="component" value="Unassembled WGS sequence"/>
</dbReference>
<evidence type="ECO:0000313" key="2">
    <source>
        <dbReference type="Proteomes" id="UP000828390"/>
    </source>
</evidence>
<gene>
    <name evidence="1" type="ORF">DPMN_152892</name>
</gene>
<reference evidence="1" key="1">
    <citation type="journal article" date="2019" name="bioRxiv">
        <title>The Genome of the Zebra Mussel, Dreissena polymorpha: A Resource for Invasive Species Research.</title>
        <authorList>
            <person name="McCartney M.A."/>
            <person name="Auch B."/>
            <person name="Kono T."/>
            <person name="Mallez S."/>
            <person name="Zhang Y."/>
            <person name="Obille A."/>
            <person name="Becker A."/>
            <person name="Abrahante J.E."/>
            <person name="Garbe J."/>
            <person name="Badalamenti J.P."/>
            <person name="Herman A."/>
            <person name="Mangelson H."/>
            <person name="Liachko I."/>
            <person name="Sullivan S."/>
            <person name="Sone E.D."/>
            <person name="Koren S."/>
            <person name="Silverstein K.A.T."/>
            <person name="Beckman K.B."/>
            <person name="Gohl D.M."/>
        </authorList>
    </citation>
    <scope>NUCLEOTIDE SEQUENCE</scope>
    <source>
        <strain evidence="1">Duluth1</strain>
        <tissue evidence="1">Whole animal</tissue>
    </source>
</reference>
<sequence length="53" mass="5646">MKLGQKICPNDILEEFENGSGCVKNMASKGRGIFPNSKTAITQGSTGLISMLE</sequence>
<name>A0A9D4FM46_DREPO</name>
<reference evidence="1" key="2">
    <citation type="submission" date="2020-11" db="EMBL/GenBank/DDBJ databases">
        <authorList>
            <person name="McCartney M.A."/>
            <person name="Auch B."/>
            <person name="Kono T."/>
            <person name="Mallez S."/>
            <person name="Becker A."/>
            <person name="Gohl D.M."/>
            <person name="Silverstein K.A.T."/>
            <person name="Koren S."/>
            <person name="Bechman K.B."/>
            <person name="Herman A."/>
            <person name="Abrahante J.E."/>
            <person name="Garbe J."/>
        </authorList>
    </citation>
    <scope>NUCLEOTIDE SEQUENCE</scope>
    <source>
        <strain evidence="1">Duluth1</strain>
        <tissue evidence="1">Whole animal</tissue>
    </source>
</reference>